<proteinExistence type="predicted"/>
<evidence type="ECO:0000313" key="1">
    <source>
        <dbReference type="EMBL" id="SOY75849.1"/>
    </source>
</evidence>
<dbReference type="Proteomes" id="UP000254259">
    <property type="component" value="Plasmid CBM2636p"/>
</dbReference>
<dbReference type="Proteomes" id="UP000257139">
    <property type="component" value="Plasmid CBM2594_p"/>
</dbReference>
<evidence type="ECO:0000313" key="4">
    <source>
        <dbReference type="EMBL" id="SPD69516.1"/>
    </source>
</evidence>
<dbReference type="EMBL" id="OFSN01000043">
    <property type="protein sequence ID" value="SOY77821.1"/>
    <property type="molecule type" value="Genomic_DNA"/>
</dbReference>
<name>A0A375CME9_9BURK</name>
<dbReference type="Proteomes" id="UP000256297">
    <property type="component" value="Plasmid CBM2589_p"/>
</dbReference>
<protein>
    <submittedName>
        <fullName evidence="1">Uncharacterized protein</fullName>
    </submittedName>
</protein>
<dbReference type="EMBL" id="OGUU01000020">
    <property type="protein sequence ID" value="SPC25172.1"/>
    <property type="molecule type" value="Genomic_DNA"/>
</dbReference>
<evidence type="ECO:0000313" key="2">
    <source>
        <dbReference type="EMBL" id="SOY77821.1"/>
    </source>
</evidence>
<dbReference type="EMBL" id="LT984815">
    <property type="protein sequence ID" value="SPD69516.1"/>
    <property type="molecule type" value="Genomic_DNA"/>
</dbReference>
<dbReference type="Proteomes" id="UP000257016">
    <property type="component" value="Unassembled WGS sequence"/>
</dbReference>
<geneLocation type="plasmid" evidence="5">
    <name>cbm2636p</name>
</geneLocation>
<reference evidence="1 5" key="1">
    <citation type="submission" date="2018-01" db="EMBL/GenBank/DDBJ databases">
        <authorList>
            <person name="Clerissi C."/>
        </authorList>
    </citation>
    <scope>NUCLEOTIDE SEQUENCE</scope>
    <source>
        <strain evidence="2">Cupriavidus taiwanensis LMG 19430</strain>
        <strain evidence="1">Cupriavidus taiwanensis STM 3521</strain>
        <strain evidence="3">Cupriavidus taiwanensis STM 6021</strain>
        <strain evidence="4">Cupriavidus taiwanensis SWF 66322</strain>
        <plasmid evidence="5">cbm2636p</plasmid>
        <plasmid evidence="4">CBM2636p</plasmid>
    </source>
</reference>
<sequence>MREIILEYGVEGLTAPRRAVISVPAEGQAKQLGYEVFTSFDKAARGSVLMRRGHRRTPCSDIASISIA</sequence>
<dbReference type="AlphaFoldDB" id="A0A375CME9"/>
<accession>A0A375CME9</accession>
<gene>
    <name evidence="2" type="ORF">CBM2586_P230009</name>
    <name evidence="1" type="ORF">CBM2589_P230009</name>
    <name evidence="3" type="ORF">CBM2594_P150007</name>
    <name evidence="4" type="ORF">CBM2636_P20203</name>
</gene>
<geneLocation type="plasmid" evidence="4">
    <name>CBM2636p</name>
</geneLocation>
<evidence type="ECO:0000313" key="3">
    <source>
        <dbReference type="EMBL" id="SPC25172.1"/>
    </source>
</evidence>
<organism evidence="1">
    <name type="scientific">Cupriavidus taiwanensis</name>
    <dbReference type="NCBI Taxonomy" id="164546"/>
    <lineage>
        <taxon>Bacteria</taxon>
        <taxon>Pseudomonadati</taxon>
        <taxon>Pseudomonadota</taxon>
        <taxon>Betaproteobacteria</taxon>
        <taxon>Burkholderiales</taxon>
        <taxon>Burkholderiaceae</taxon>
        <taxon>Cupriavidus</taxon>
    </lineage>
</organism>
<dbReference type="EMBL" id="OFSP01000055">
    <property type="protein sequence ID" value="SOY75849.1"/>
    <property type="molecule type" value="Genomic_DNA"/>
</dbReference>
<evidence type="ECO:0000313" key="5">
    <source>
        <dbReference type="Proteomes" id="UP000254259"/>
    </source>
</evidence>
<keyword evidence="4" id="KW-0614">Plasmid</keyword>